<name>A0A934K4K9_9BACT</name>
<keyword evidence="2" id="KW-1185">Reference proteome</keyword>
<gene>
    <name evidence="1" type="ORF">JF922_00930</name>
</gene>
<proteinExistence type="predicted"/>
<sequence>MTTEDEATYSYAEKAGAWDIGLDPSDSTTVSALNEAADHATGAFVDAFAEIGTLEYAEGTLTEIADDGRILSVRSEIPLVEQDGRFRPAPDAQPAVLTERAVLSSAILTYTVTVRQTDAENNSKTLTGGLFFYYDSGLSGLVGQPAASDGAFARVDVEVDPWLDTPIHGGKFLDNRTIAALNRPRLENALRRWETATGKPIDHQTSVPYPALVDRYGFRAGGEPDPP</sequence>
<dbReference type="EMBL" id="JAEKNR010000013">
    <property type="protein sequence ID" value="MBJ7596638.1"/>
    <property type="molecule type" value="Genomic_DNA"/>
</dbReference>
<reference evidence="1" key="1">
    <citation type="submission" date="2020-10" db="EMBL/GenBank/DDBJ databases">
        <title>Ca. Dormibacterota MAGs.</title>
        <authorList>
            <person name="Montgomery K."/>
        </authorList>
    </citation>
    <scope>NUCLEOTIDE SEQUENCE [LARGE SCALE GENOMIC DNA]</scope>
    <source>
        <strain evidence="1">SC8812_S17_10</strain>
    </source>
</reference>
<protein>
    <submittedName>
        <fullName evidence="1">Uncharacterized protein</fullName>
    </submittedName>
</protein>
<dbReference type="RefSeq" id="WP_338198468.1">
    <property type="nucleotide sequence ID" value="NZ_JAEKNR010000013.1"/>
</dbReference>
<comment type="caution">
    <text evidence="1">The sequence shown here is derived from an EMBL/GenBank/DDBJ whole genome shotgun (WGS) entry which is preliminary data.</text>
</comment>
<dbReference type="Proteomes" id="UP000612893">
    <property type="component" value="Unassembled WGS sequence"/>
</dbReference>
<evidence type="ECO:0000313" key="2">
    <source>
        <dbReference type="Proteomes" id="UP000612893"/>
    </source>
</evidence>
<evidence type="ECO:0000313" key="1">
    <source>
        <dbReference type="EMBL" id="MBJ7596638.1"/>
    </source>
</evidence>
<dbReference type="AlphaFoldDB" id="A0A934K4K9"/>
<accession>A0A934K4K9</accession>
<organism evidence="1 2">
    <name type="scientific">Candidatus Nephthysia bennettiae</name>
    <dbReference type="NCBI Taxonomy" id="3127016"/>
    <lineage>
        <taxon>Bacteria</taxon>
        <taxon>Bacillati</taxon>
        <taxon>Candidatus Dormiibacterota</taxon>
        <taxon>Candidatus Dormibacteria</taxon>
        <taxon>Candidatus Dormibacterales</taxon>
        <taxon>Candidatus Dormibacteraceae</taxon>
        <taxon>Candidatus Nephthysia</taxon>
    </lineage>
</organism>